<evidence type="ECO:0008006" key="4">
    <source>
        <dbReference type="Google" id="ProtNLM"/>
    </source>
</evidence>
<gene>
    <name evidence="2" type="ORF">ACFOGJ_18630</name>
</gene>
<evidence type="ECO:0000256" key="1">
    <source>
        <dbReference type="SAM" id="SignalP"/>
    </source>
</evidence>
<evidence type="ECO:0000313" key="2">
    <source>
        <dbReference type="EMBL" id="MFC3229270.1"/>
    </source>
</evidence>
<organism evidence="2 3">
    <name type="scientific">Marinibaculum pumilum</name>
    <dbReference type="NCBI Taxonomy" id="1766165"/>
    <lineage>
        <taxon>Bacteria</taxon>
        <taxon>Pseudomonadati</taxon>
        <taxon>Pseudomonadota</taxon>
        <taxon>Alphaproteobacteria</taxon>
        <taxon>Rhodospirillales</taxon>
        <taxon>Rhodospirillaceae</taxon>
        <taxon>Marinibaculum</taxon>
    </lineage>
</organism>
<feature type="signal peptide" evidence="1">
    <location>
        <begin position="1"/>
        <end position="18"/>
    </location>
</feature>
<dbReference type="RefSeq" id="WP_379903310.1">
    <property type="nucleotide sequence ID" value="NZ_JBHRTR010000031.1"/>
</dbReference>
<proteinExistence type="predicted"/>
<dbReference type="Proteomes" id="UP001595528">
    <property type="component" value="Unassembled WGS sequence"/>
</dbReference>
<protein>
    <recommendedName>
        <fullName evidence="4">Glycine zipper domain-containing protein</fullName>
    </recommendedName>
</protein>
<keyword evidence="3" id="KW-1185">Reference proteome</keyword>
<feature type="chain" id="PRO_5045848669" description="Glycine zipper domain-containing protein" evidence="1">
    <location>
        <begin position="19"/>
        <end position="78"/>
    </location>
</feature>
<accession>A0ABV7L3M4</accession>
<reference evidence="3" key="1">
    <citation type="journal article" date="2019" name="Int. J. Syst. Evol. Microbiol.">
        <title>The Global Catalogue of Microorganisms (GCM) 10K type strain sequencing project: providing services to taxonomists for standard genome sequencing and annotation.</title>
        <authorList>
            <consortium name="The Broad Institute Genomics Platform"/>
            <consortium name="The Broad Institute Genome Sequencing Center for Infectious Disease"/>
            <person name="Wu L."/>
            <person name="Ma J."/>
        </authorList>
    </citation>
    <scope>NUCLEOTIDE SEQUENCE [LARGE SCALE GENOMIC DNA]</scope>
    <source>
        <strain evidence="3">KCTC 42964</strain>
    </source>
</reference>
<evidence type="ECO:0000313" key="3">
    <source>
        <dbReference type="Proteomes" id="UP001595528"/>
    </source>
</evidence>
<dbReference type="PROSITE" id="PS51257">
    <property type="entry name" value="PROKAR_LIPOPROTEIN"/>
    <property type="match status" value="1"/>
</dbReference>
<name>A0ABV7L3M4_9PROT</name>
<sequence>MKNLAIVAFCIATTAGLAACGNSTGERALSGGGIGAGTGALGAAVLGADPVAGAAVGGAAGAATGALTDEDDIDLDFD</sequence>
<keyword evidence="1" id="KW-0732">Signal</keyword>
<comment type="caution">
    <text evidence="2">The sequence shown here is derived from an EMBL/GenBank/DDBJ whole genome shotgun (WGS) entry which is preliminary data.</text>
</comment>
<dbReference type="EMBL" id="JBHRTR010000031">
    <property type="protein sequence ID" value="MFC3229270.1"/>
    <property type="molecule type" value="Genomic_DNA"/>
</dbReference>